<name>A0A323TF20_9BACI</name>
<comment type="caution">
    <text evidence="1">The sequence shown here is derived from an EMBL/GenBank/DDBJ whole genome shotgun (WGS) entry which is preliminary data.</text>
</comment>
<evidence type="ECO:0008006" key="3">
    <source>
        <dbReference type="Google" id="ProtNLM"/>
    </source>
</evidence>
<dbReference type="AlphaFoldDB" id="A0A323TF20"/>
<evidence type="ECO:0000313" key="1">
    <source>
        <dbReference type="EMBL" id="PYZ93509.1"/>
    </source>
</evidence>
<protein>
    <recommendedName>
        <fullName evidence="3">ATP-grasp domain-containing protein</fullName>
    </recommendedName>
</protein>
<proteinExistence type="predicted"/>
<dbReference type="InterPro" id="IPR026838">
    <property type="entry name" value="YheC/D"/>
</dbReference>
<dbReference type="EMBL" id="PDOD01000002">
    <property type="protein sequence ID" value="PYZ93509.1"/>
    <property type="molecule type" value="Genomic_DNA"/>
</dbReference>
<keyword evidence="2" id="KW-1185">Reference proteome</keyword>
<dbReference type="Gene3D" id="3.30.470.20">
    <property type="entry name" value="ATP-grasp fold, B domain"/>
    <property type="match status" value="1"/>
</dbReference>
<reference evidence="1 2" key="1">
    <citation type="submission" date="2017-10" db="EMBL/GenBank/DDBJ databases">
        <title>Bacillus sp. nov., a halophilic bacterium isolated from a Keqin Lake.</title>
        <authorList>
            <person name="Wang H."/>
        </authorList>
    </citation>
    <scope>NUCLEOTIDE SEQUENCE [LARGE SCALE GENOMIC DNA]</scope>
    <source>
        <strain evidence="1 2">KQ-12</strain>
    </source>
</reference>
<dbReference type="SUPFAM" id="SSF56059">
    <property type="entry name" value="Glutathione synthetase ATP-binding domain-like"/>
    <property type="match status" value="1"/>
</dbReference>
<dbReference type="RefSeq" id="WP_110609540.1">
    <property type="nucleotide sequence ID" value="NZ_PDOD01000002.1"/>
</dbReference>
<organism evidence="1 2">
    <name type="scientific">Salipaludibacillus keqinensis</name>
    <dbReference type="NCBI Taxonomy" id="2045207"/>
    <lineage>
        <taxon>Bacteria</taxon>
        <taxon>Bacillati</taxon>
        <taxon>Bacillota</taxon>
        <taxon>Bacilli</taxon>
        <taxon>Bacillales</taxon>
        <taxon>Bacillaceae</taxon>
    </lineage>
</organism>
<gene>
    <name evidence="1" type="ORF">CR194_10085</name>
</gene>
<accession>A0A323TF20</accession>
<evidence type="ECO:0000313" key="2">
    <source>
        <dbReference type="Proteomes" id="UP000248214"/>
    </source>
</evidence>
<dbReference type="Pfam" id="PF14398">
    <property type="entry name" value="ATPgrasp_YheCD"/>
    <property type="match status" value="1"/>
</dbReference>
<dbReference type="OrthoDB" id="7869153at2"/>
<dbReference type="Proteomes" id="UP000248214">
    <property type="component" value="Unassembled WGS sequence"/>
</dbReference>
<sequence>MIGIILSPSIINQTKKAEPSLIITFYEELSKQHNIDVCFYSVDRLSMQDQTVKAIVYNFKTGERSQRKIPVPKVNLYRGYSYLKKQESIKKIDYFTEKHDTVFFNIMTNKARGKFGIYNNLESVKDLKVLLPETATLSFSKMMTMLDRYGKLYIKPKRSSKGKNIYVLQELNEGYSMSHVNHAKETVVEISKGKLRNYFNSQFASSSKFIVQEAIDSKTYKGNKFDFRVFTQKNKSGKWQITGMYCRMADKCKSVSNRDQGGVLKFNLKKLIDDQTKKQIKKTCIEIAEALEATYPQLVDLGLDVAVDQHEKIWLIEANFRPYRSRIDSRHYRVLFEHAKWYYQKRLDKQII</sequence>